<dbReference type="OrthoDB" id="5296430at2"/>
<accession>A0A4Q7DGW6</accession>
<protein>
    <recommendedName>
        <fullName evidence="4">Serine protease</fullName>
    </recommendedName>
</protein>
<comment type="caution">
    <text evidence="2">The sequence shown here is derived from an EMBL/GenBank/DDBJ whole genome shotgun (WGS) entry which is preliminary data.</text>
</comment>
<evidence type="ECO:0000313" key="2">
    <source>
        <dbReference type="EMBL" id="RZI45468.1"/>
    </source>
</evidence>
<reference evidence="2 3" key="1">
    <citation type="submission" date="2018-10" db="EMBL/GenBank/DDBJ databases">
        <title>An updated phylogeny of the Alphaproteobacteria reveals that the parasitic Rickettsiales and Holosporales have independent origins.</title>
        <authorList>
            <person name="Munoz-Gomez S.A."/>
            <person name="Hess S."/>
            <person name="Burger G."/>
            <person name="Lang B.F."/>
            <person name="Susko E."/>
            <person name="Slamovits C.H."/>
            <person name="Roger A.J."/>
        </authorList>
    </citation>
    <scope>NUCLEOTIDE SEQUENCE [LARGE SCALE GENOMIC DNA]</scope>
    <source>
        <strain evidence="2">HOLO01</strain>
    </source>
</reference>
<name>A0A4Q7DGW6_9PROT</name>
<feature type="compositionally biased region" description="Basic residues" evidence="1">
    <location>
        <begin position="1025"/>
        <end position="1037"/>
    </location>
</feature>
<feature type="region of interest" description="Disordered" evidence="1">
    <location>
        <begin position="224"/>
        <end position="266"/>
    </location>
</feature>
<evidence type="ECO:0000256" key="1">
    <source>
        <dbReference type="SAM" id="MobiDB-lite"/>
    </source>
</evidence>
<feature type="compositionally biased region" description="Polar residues" evidence="1">
    <location>
        <begin position="1010"/>
        <end position="1024"/>
    </location>
</feature>
<dbReference type="InterPro" id="IPR009003">
    <property type="entry name" value="Peptidase_S1_PA"/>
</dbReference>
<organism evidence="2 3">
    <name type="scientific">Candidatus Finniella inopinata</name>
    <dbReference type="NCBI Taxonomy" id="1696036"/>
    <lineage>
        <taxon>Bacteria</taxon>
        <taxon>Pseudomonadati</taxon>
        <taxon>Pseudomonadota</taxon>
        <taxon>Alphaproteobacteria</taxon>
        <taxon>Holosporales</taxon>
        <taxon>Candidatus Paracaedibacteraceae</taxon>
        <taxon>Candidatus Finniella</taxon>
    </lineage>
</organism>
<feature type="region of interest" description="Disordered" evidence="1">
    <location>
        <begin position="1004"/>
        <end position="1047"/>
    </location>
</feature>
<dbReference type="EMBL" id="SCFB01000011">
    <property type="protein sequence ID" value="RZI45468.1"/>
    <property type="molecule type" value="Genomic_DNA"/>
</dbReference>
<evidence type="ECO:0000313" key="3">
    <source>
        <dbReference type="Proteomes" id="UP000293550"/>
    </source>
</evidence>
<dbReference type="AlphaFoldDB" id="A0A4Q7DGW6"/>
<feature type="compositionally biased region" description="Polar residues" evidence="1">
    <location>
        <begin position="230"/>
        <end position="246"/>
    </location>
</feature>
<dbReference type="Proteomes" id="UP000293550">
    <property type="component" value="Unassembled WGS sequence"/>
</dbReference>
<keyword evidence="3" id="KW-1185">Reference proteome</keyword>
<dbReference type="RefSeq" id="WP_130154399.1">
    <property type="nucleotide sequence ID" value="NZ_SCFB01000011.1"/>
</dbReference>
<dbReference type="Gene3D" id="2.40.10.10">
    <property type="entry name" value="Trypsin-like serine proteases"/>
    <property type="match status" value="1"/>
</dbReference>
<sequence>MSKNNEQIYCPKLLITLIFLFPVGFAYSSGTESSKLSISPQAAEMKEASGGEAFPLSVNKYEQPIKTIYNDGDDRVPSNDPKVVRIKYNLYPGFEATVWLASVGCCIGAGHTLIQYNPMDLTVELNVRTSQSNGTLWPSPEKDTYQVDLKSIVAGSKNNPQTYQYGYRGNDWGCFLLKQDSSKQPIFERQKSFFRITKGDNIFSRFSTSDRPYPLSRITGYGRVPDNRVFPNQQNSKNLTQQTASGTILGKKKPVPNPPQPGGGQVSDVADSDIIYHQISATAGNSGSPMYLMGTHMAIGIHTASYIPGQSFNDNNDASGFNNSQIIDALKRVPFYKPGDLAPPTSVQVRYVDSDYFAVSPTDVTGDNSPGGLFNPYRSLEDARDGATSGDTLGITAGYYAGGGITFPLGKKLALKALAGKVYIGAPSFHIGSHLPPINPPSLAVSDTMSTSNIQQEEKKVDVAIHEKRLRKYARKYPQAFRDPIKPDTRVLSNDPRVGRILKADEIDPGIFFYDIIGTGSLISSGCILTAGRIFNNIPNLYEQKFYFEVNIDENDYVNIIDIDSKDAYEIDLQGLVWDEHVTPLDGDDWSVFRVKPNMFGESIFQNQKFSFRPIANWRAPSTTPDILFGLVPYVRTTGHGQISDPSARYLIQQTNSAQVDQRNTSPTGGSDAIYSIINTSRGTGTGSPVYLIGTHMIIGISSSFTSPATPTDNGVDISTGFTNTRLVDSIKKIFHDSKPLTYVDSDYFCVLAKHADGVTDGTGDIFAPYRRLEDALSKASTATSSTTLGIVSGYYINTGRSDPNRSSAFVFPKAPASTGGKNTITLKAISGKVYIGGILPQPGQQPPFGDTSTTEAINNKHNKESASVFPIEEPFAPASSSSGEEDIFSSLGDFGLPIGSVLDWWSTNISSMPACFELCNGQKVLDRESPLFGQYLPNLNHGFTRGTIDPQEVGHQGGHSKAVVSLTTSENGAHRHQFSDNRGMTDLISRATTAQDIYMHEKSEAASHNHGSWTHSQESGSSVSHRKGKGVNHRHSLPGTDSGGAHTHTITATVDISPPYVNVLKIMRIK</sequence>
<gene>
    <name evidence="2" type="ORF">EQU50_06905</name>
</gene>
<proteinExistence type="predicted"/>
<dbReference type="InterPro" id="IPR043504">
    <property type="entry name" value="Peptidase_S1_PA_chymotrypsin"/>
</dbReference>
<dbReference type="SUPFAM" id="SSF50494">
    <property type="entry name" value="Trypsin-like serine proteases"/>
    <property type="match status" value="2"/>
</dbReference>
<evidence type="ECO:0008006" key="4">
    <source>
        <dbReference type="Google" id="ProtNLM"/>
    </source>
</evidence>